<dbReference type="Pfam" id="PF02230">
    <property type="entry name" value="Abhydrolase_2"/>
    <property type="match status" value="1"/>
</dbReference>
<organism evidence="2">
    <name type="scientific">marine metagenome</name>
    <dbReference type="NCBI Taxonomy" id="408172"/>
    <lineage>
        <taxon>unclassified sequences</taxon>
        <taxon>metagenomes</taxon>
        <taxon>ecological metagenomes</taxon>
    </lineage>
</organism>
<dbReference type="InterPro" id="IPR003140">
    <property type="entry name" value="PLipase/COase/thioEstase"/>
</dbReference>
<feature type="non-terminal residue" evidence="2">
    <location>
        <position position="137"/>
    </location>
</feature>
<dbReference type="EMBL" id="UINC01008797">
    <property type="protein sequence ID" value="SVA39546.1"/>
    <property type="molecule type" value="Genomic_DNA"/>
</dbReference>
<dbReference type="GO" id="GO:0016787">
    <property type="term" value="F:hydrolase activity"/>
    <property type="evidence" value="ECO:0007669"/>
    <property type="project" value="InterPro"/>
</dbReference>
<dbReference type="AlphaFoldDB" id="A0A381VGQ4"/>
<name>A0A381VGQ4_9ZZZZ</name>
<dbReference type="InterPro" id="IPR029058">
    <property type="entry name" value="AB_hydrolase_fold"/>
</dbReference>
<gene>
    <name evidence="2" type="ORF">METZ01_LOCUS92400</name>
</gene>
<evidence type="ECO:0000259" key="1">
    <source>
        <dbReference type="Pfam" id="PF02230"/>
    </source>
</evidence>
<reference evidence="2" key="1">
    <citation type="submission" date="2018-05" db="EMBL/GenBank/DDBJ databases">
        <authorList>
            <person name="Lanie J.A."/>
            <person name="Ng W.-L."/>
            <person name="Kazmierczak K.M."/>
            <person name="Andrzejewski T.M."/>
            <person name="Davidsen T.M."/>
            <person name="Wayne K.J."/>
            <person name="Tettelin H."/>
            <person name="Glass J.I."/>
            <person name="Rusch D."/>
            <person name="Podicherti R."/>
            <person name="Tsui H.-C.T."/>
            <person name="Winkler M.E."/>
        </authorList>
    </citation>
    <scope>NUCLEOTIDE SEQUENCE</scope>
</reference>
<feature type="domain" description="Phospholipase/carboxylesterase/thioesterase" evidence="1">
    <location>
        <begin position="11"/>
        <end position="125"/>
    </location>
</feature>
<sequence>MAVVPENFSITEHSSVLFLMHGYGSHMGDLASLAGLIRNGSHLMICPNAPLSLQLGFNQAGFSWGNYEDQENYTNDINVSSERAFSTIDSAKSQYGFNDSNLIIGGFSQGGSMALRMGFTKNRKFKTTGETNEIVCT</sequence>
<dbReference type="SUPFAM" id="SSF53474">
    <property type="entry name" value="alpha/beta-Hydrolases"/>
    <property type="match status" value="1"/>
</dbReference>
<proteinExistence type="predicted"/>
<protein>
    <recommendedName>
        <fullName evidence="1">Phospholipase/carboxylesterase/thioesterase domain-containing protein</fullName>
    </recommendedName>
</protein>
<dbReference type="Gene3D" id="3.40.50.1820">
    <property type="entry name" value="alpha/beta hydrolase"/>
    <property type="match status" value="1"/>
</dbReference>
<accession>A0A381VGQ4</accession>
<evidence type="ECO:0000313" key="2">
    <source>
        <dbReference type="EMBL" id="SVA39546.1"/>
    </source>
</evidence>